<keyword evidence="2" id="KW-1185">Reference proteome</keyword>
<protein>
    <recommendedName>
        <fullName evidence="3">MmcQ/YjbR family DNA-binding protein</fullName>
    </recommendedName>
</protein>
<reference evidence="1 2" key="1">
    <citation type="submission" date="2019-02" db="EMBL/GenBank/DDBJ databases">
        <title>Shewanella sp. D4-2 isolated from Dokdo Island.</title>
        <authorList>
            <person name="Baek K."/>
        </authorList>
    </citation>
    <scope>NUCLEOTIDE SEQUENCE [LARGE SCALE GENOMIC DNA]</scope>
    <source>
        <strain evidence="1 2">D4-2</strain>
    </source>
</reference>
<dbReference type="OrthoDB" id="3194910at2"/>
<dbReference type="Proteomes" id="UP000291106">
    <property type="component" value="Chromosome"/>
</dbReference>
<dbReference type="EMBL" id="CP036200">
    <property type="protein sequence ID" value="QBF84034.1"/>
    <property type="molecule type" value="Genomic_DNA"/>
</dbReference>
<dbReference type="Gene3D" id="3.90.1150.30">
    <property type="match status" value="1"/>
</dbReference>
<evidence type="ECO:0000313" key="2">
    <source>
        <dbReference type="Proteomes" id="UP000291106"/>
    </source>
</evidence>
<evidence type="ECO:0008006" key="3">
    <source>
        <dbReference type="Google" id="ProtNLM"/>
    </source>
</evidence>
<accession>A0A411PKJ1</accession>
<gene>
    <name evidence="1" type="ORF">EXU30_16160</name>
</gene>
<name>A0A411PKJ1_9GAMM</name>
<dbReference type="InterPro" id="IPR038056">
    <property type="entry name" value="YjbR-like_sf"/>
</dbReference>
<organism evidence="1 2">
    <name type="scientific">Shewanella maritima</name>
    <dbReference type="NCBI Taxonomy" id="2520507"/>
    <lineage>
        <taxon>Bacteria</taxon>
        <taxon>Pseudomonadati</taxon>
        <taxon>Pseudomonadota</taxon>
        <taxon>Gammaproteobacteria</taxon>
        <taxon>Alteromonadales</taxon>
        <taxon>Shewanellaceae</taxon>
        <taxon>Shewanella</taxon>
    </lineage>
</organism>
<dbReference type="SUPFAM" id="SSF142906">
    <property type="entry name" value="YjbR-like"/>
    <property type="match status" value="1"/>
</dbReference>
<sequence>MGYMDKKHWISIYFDSKPVDMLTTTKLGAVPQGEVERLVDSSFELVVSKLTKKDQTSIRNQM</sequence>
<dbReference type="AlphaFoldDB" id="A0A411PKJ1"/>
<proteinExistence type="predicted"/>
<dbReference type="KEGG" id="smai:EXU30_16160"/>
<evidence type="ECO:0000313" key="1">
    <source>
        <dbReference type="EMBL" id="QBF84034.1"/>
    </source>
</evidence>